<keyword evidence="5" id="KW-1003">Cell membrane</keyword>
<evidence type="ECO:0000313" key="18">
    <source>
        <dbReference type="EMBL" id="HIZ24032.1"/>
    </source>
</evidence>
<keyword evidence="11 17" id="KW-0472">Membrane</keyword>
<evidence type="ECO:0000256" key="3">
    <source>
        <dbReference type="ARBA" id="ARBA00012374"/>
    </source>
</evidence>
<comment type="subcellular location">
    <subcellularLocation>
        <location evidence="1">Cell membrane</location>
        <topology evidence="1">Multi-pass membrane protein</topology>
    </subcellularLocation>
</comment>
<evidence type="ECO:0000256" key="10">
    <source>
        <dbReference type="ARBA" id="ARBA00022989"/>
    </source>
</evidence>
<keyword evidence="9" id="KW-0573">Peptidoglycan synthesis</keyword>
<evidence type="ECO:0000313" key="19">
    <source>
        <dbReference type="Proteomes" id="UP000824044"/>
    </source>
</evidence>
<evidence type="ECO:0000256" key="4">
    <source>
        <dbReference type="ARBA" id="ARBA00021581"/>
    </source>
</evidence>
<protein>
    <recommendedName>
        <fullName evidence="4">Undecaprenyl-diphosphatase</fullName>
        <ecNumber evidence="3">3.6.1.27</ecNumber>
    </recommendedName>
    <alternativeName>
        <fullName evidence="15">Bacitracin resistance protein</fullName>
    </alternativeName>
    <alternativeName>
        <fullName evidence="14">Undecaprenyl pyrophosphate phosphatase</fullName>
    </alternativeName>
</protein>
<comment type="similarity">
    <text evidence="2">Belongs to the UppP family.</text>
</comment>
<name>A0A9D2IVI9_9FIRM</name>
<evidence type="ECO:0000256" key="12">
    <source>
        <dbReference type="ARBA" id="ARBA00023251"/>
    </source>
</evidence>
<keyword evidence="12" id="KW-0046">Antibiotic resistance</keyword>
<comment type="caution">
    <text evidence="18">The sequence shown here is derived from an EMBL/GenBank/DDBJ whole genome shotgun (WGS) entry which is preliminary data.</text>
</comment>
<evidence type="ECO:0000256" key="6">
    <source>
        <dbReference type="ARBA" id="ARBA00022692"/>
    </source>
</evidence>
<dbReference type="GO" id="GO:0071555">
    <property type="term" value="P:cell wall organization"/>
    <property type="evidence" value="ECO:0007669"/>
    <property type="project" value="UniProtKB-KW"/>
</dbReference>
<evidence type="ECO:0000256" key="13">
    <source>
        <dbReference type="ARBA" id="ARBA00023316"/>
    </source>
</evidence>
<feature type="transmembrane region" description="Helical" evidence="17">
    <location>
        <begin position="171"/>
        <end position="194"/>
    </location>
</feature>
<evidence type="ECO:0000256" key="8">
    <source>
        <dbReference type="ARBA" id="ARBA00022960"/>
    </source>
</evidence>
<dbReference type="PANTHER" id="PTHR30622:SF2">
    <property type="entry name" value="UNDECAPRENYL-DIPHOSPHATASE"/>
    <property type="match status" value="1"/>
</dbReference>
<comment type="catalytic activity">
    <reaction evidence="16">
        <text>di-trans,octa-cis-undecaprenyl diphosphate + H2O = di-trans,octa-cis-undecaprenyl phosphate + phosphate + H(+)</text>
        <dbReference type="Rhea" id="RHEA:28094"/>
        <dbReference type="ChEBI" id="CHEBI:15377"/>
        <dbReference type="ChEBI" id="CHEBI:15378"/>
        <dbReference type="ChEBI" id="CHEBI:43474"/>
        <dbReference type="ChEBI" id="CHEBI:58405"/>
        <dbReference type="ChEBI" id="CHEBI:60392"/>
        <dbReference type="EC" id="3.6.1.27"/>
    </reaction>
</comment>
<dbReference type="EC" id="3.6.1.27" evidence="3"/>
<dbReference type="AlphaFoldDB" id="A0A9D2IVI9"/>
<sequence>TLLMLIVATIPAGVIGLIFSDRIDALFSGQDGILYLSVCFALTALLLVVCEMIAKRQKVQKPLGWGSSVAMGAMQAVALFPGISRSGSTIVAGTIAGTKREEVAKFSFLMSIPVILGSFAVEVFGIIREPESVAGFGTNGIVGMIVGIVLSMVFGFLAIKLMLKVIRKANYVWFSVYLVALSVVCFSLCAAGVIV</sequence>
<keyword evidence="13" id="KW-0961">Cell wall biogenesis/degradation</keyword>
<evidence type="ECO:0000256" key="15">
    <source>
        <dbReference type="ARBA" id="ARBA00032932"/>
    </source>
</evidence>
<feature type="transmembrane region" description="Helical" evidence="17">
    <location>
        <begin position="133"/>
        <end position="159"/>
    </location>
</feature>
<reference evidence="18" key="1">
    <citation type="journal article" date="2021" name="PeerJ">
        <title>Extensive microbial diversity within the chicken gut microbiome revealed by metagenomics and culture.</title>
        <authorList>
            <person name="Gilroy R."/>
            <person name="Ravi A."/>
            <person name="Getino M."/>
            <person name="Pursley I."/>
            <person name="Horton D.L."/>
            <person name="Alikhan N.F."/>
            <person name="Baker D."/>
            <person name="Gharbi K."/>
            <person name="Hall N."/>
            <person name="Watson M."/>
            <person name="Adriaenssens E.M."/>
            <person name="Foster-Nyarko E."/>
            <person name="Jarju S."/>
            <person name="Secka A."/>
            <person name="Antonio M."/>
            <person name="Oren A."/>
            <person name="Chaudhuri R.R."/>
            <person name="La Ragione R."/>
            <person name="Hildebrand F."/>
            <person name="Pallen M.J."/>
        </authorList>
    </citation>
    <scope>NUCLEOTIDE SEQUENCE</scope>
    <source>
        <strain evidence="18">CHK33-5263</strain>
    </source>
</reference>
<dbReference type="Pfam" id="PF02673">
    <property type="entry name" value="BacA"/>
    <property type="match status" value="1"/>
</dbReference>
<dbReference type="PANTHER" id="PTHR30622">
    <property type="entry name" value="UNDECAPRENYL-DIPHOSPHATASE"/>
    <property type="match status" value="1"/>
</dbReference>
<keyword evidence="10 17" id="KW-1133">Transmembrane helix</keyword>
<keyword evidence="7" id="KW-0378">Hydrolase</keyword>
<evidence type="ECO:0000256" key="14">
    <source>
        <dbReference type="ARBA" id="ARBA00032707"/>
    </source>
</evidence>
<dbReference type="EMBL" id="DXBS01000022">
    <property type="protein sequence ID" value="HIZ24032.1"/>
    <property type="molecule type" value="Genomic_DNA"/>
</dbReference>
<dbReference type="GO" id="GO:0046677">
    <property type="term" value="P:response to antibiotic"/>
    <property type="evidence" value="ECO:0007669"/>
    <property type="project" value="UniProtKB-KW"/>
</dbReference>
<evidence type="ECO:0000256" key="5">
    <source>
        <dbReference type="ARBA" id="ARBA00022475"/>
    </source>
</evidence>
<reference evidence="18" key="2">
    <citation type="submission" date="2021-04" db="EMBL/GenBank/DDBJ databases">
        <authorList>
            <person name="Gilroy R."/>
        </authorList>
    </citation>
    <scope>NUCLEOTIDE SEQUENCE</scope>
    <source>
        <strain evidence="18">CHK33-5263</strain>
    </source>
</reference>
<evidence type="ECO:0000256" key="1">
    <source>
        <dbReference type="ARBA" id="ARBA00004651"/>
    </source>
</evidence>
<evidence type="ECO:0000256" key="2">
    <source>
        <dbReference type="ARBA" id="ARBA00010621"/>
    </source>
</evidence>
<dbReference type="InterPro" id="IPR003824">
    <property type="entry name" value="UppP"/>
</dbReference>
<evidence type="ECO:0000256" key="9">
    <source>
        <dbReference type="ARBA" id="ARBA00022984"/>
    </source>
</evidence>
<keyword evidence="6 17" id="KW-0812">Transmembrane</keyword>
<gene>
    <name evidence="18" type="ORF">H9812_00935</name>
</gene>
<proteinExistence type="inferred from homology"/>
<accession>A0A9D2IVI9</accession>
<feature type="transmembrane region" description="Helical" evidence="17">
    <location>
        <begin position="106"/>
        <end position="127"/>
    </location>
</feature>
<dbReference type="GO" id="GO:0009252">
    <property type="term" value="P:peptidoglycan biosynthetic process"/>
    <property type="evidence" value="ECO:0007669"/>
    <property type="project" value="UniProtKB-KW"/>
</dbReference>
<dbReference type="GO" id="GO:0008360">
    <property type="term" value="P:regulation of cell shape"/>
    <property type="evidence" value="ECO:0007669"/>
    <property type="project" value="UniProtKB-KW"/>
</dbReference>
<keyword evidence="8" id="KW-0133">Cell shape</keyword>
<feature type="non-terminal residue" evidence="18">
    <location>
        <position position="1"/>
    </location>
</feature>
<feature type="transmembrane region" description="Helical" evidence="17">
    <location>
        <begin position="32"/>
        <end position="54"/>
    </location>
</feature>
<dbReference type="GO" id="GO:0050380">
    <property type="term" value="F:undecaprenyl-diphosphatase activity"/>
    <property type="evidence" value="ECO:0007669"/>
    <property type="project" value="UniProtKB-EC"/>
</dbReference>
<organism evidence="18 19">
    <name type="scientific">Candidatus Gallimonas intestinigallinarum</name>
    <dbReference type="NCBI Taxonomy" id="2838604"/>
    <lineage>
        <taxon>Bacteria</taxon>
        <taxon>Bacillati</taxon>
        <taxon>Bacillota</taxon>
        <taxon>Clostridia</taxon>
        <taxon>Candidatus Gallimonas</taxon>
    </lineage>
</organism>
<dbReference type="GO" id="GO:0005886">
    <property type="term" value="C:plasma membrane"/>
    <property type="evidence" value="ECO:0007669"/>
    <property type="project" value="UniProtKB-SubCell"/>
</dbReference>
<evidence type="ECO:0000256" key="17">
    <source>
        <dbReference type="SAM" id="Phobius"/>
    </source>
</evidence>
<dbReference type="Proteomes" id="UP000824044">
    <property type="component" value="Unassembled WGS sequence"/>
</dbReference>
<evidence type="ECO:0000256" key="11">
    <source>
        <dbReference type="ARBA" id="ARBA00023136"/>
    </source>
</evidence>
<evidence type="ECO:0000256" key="16">
    <source>
        <dbReference type="ARBA" id="ARBA00047594"/>
    </source>
</evidence>
<evidence type="ECO:0000256" key="7">
    <source>
        <dbReference type="ARBA" id="ARBA00022801"/>
    </source>
</evidence>